<dbReference type="AlphaFoldDB" id="A0A7S1NW83"/>
<proteinExistence type="predicted"/>
<evidence type="ECO:0000313" key="1">
    <source>
        <dbReference type="EMBL" id="CAD9042276.1"/>
    </source>
</evidence>
<organism evidence="1">
    <name type="scientific">Eutreptiella gymnastica</name>
    <dbReference type="NCBI Taxonomy" id="73025"/>
    <lineage>
        <taxon>Eukaryota</taxon>
        <taxon>Discoba</taxon>
        <taxon>Euglenozoa</taxon>
        <taxon>Euglenida</taxon>
        <taxon>Spirocuta</taxon>
        <taxon>Euglenophyceae</taxon>
        <taxon>Eutreptiales</taxon>
        <taxon>Eutreptiaceae</taxon>
        <taxon>Eutreptiella</taxon>
    </lineage>
</organism>
<gene>
    <name evidence="1" type="ORF">EGYM00392_LOCUS53453</name>
</gene>
<dbReference type="EMBL" id="HBGA01146151">
    <property type="protein sequence ID" value="CAD9042276.1"/>
    <property type="molecule type" value="Transcribed_RNA"/>
</dbReference>
<accession>A0A7S1NW83</accession>
<sequence>MPYASEAARASRGSTHIPCVFITTCRLQRFKTKCDVKVSMGTSVAQRPTKHIAYHLPMCVSLFFLPTRSFRACAQCPSSFNPRTFSCSPLLAQTASSPTTF</sequence>
<protein>
    <submittedName>
        <fullName evidence="1">Uncharacterized protein</fullName>
    </submittedName>
</protein>
<reference evidence="1" key="1">
    <citation type="submission" date="2021-01" db="EMBL/GenBank/DDBJ databases">
        <authorList>
            <person name="Corre E."/>
            <person name="Pelletier E."/>
            <person name="Niang G."/>
            <person name="Scheremetjew M."/>
            <person name="Finn R."/>
            <person name="Kale V."/>
            <person name="Holt S."/>
            <person name="Cochrane G."/>
            <person name="Meng A."/>
            <person name="Brown T."/>
            <person name="Cohen L."/>
        </authorList>
    </citation>
    <scope>NUCLEOTIDE SEQUENCE</scope>
    <source>
        <strain evidence="1">NIES-381</strain>
    </source>
</reference>
<name>A0A7S1NW83_9EUGL</name>